<dbReference type="PANTHER" id="PTHR38407">
    <property type="entry name" value="PROTEIN IVY1"/>
    <property type="match status" value="1"/>
</dbReference>
<dbReference type="GO" id="GO:0007009">
    <property type="term" value="P:plasma membrane organization"/>
    <property type="evidence" value="ECO:0007669"/>
    <property type="project" value="InterPro"/>
</dbReference>
<evidence type="ECO:0000259" key="3">
    <source>
        <dbReference type="Pfam" id="PF08397"/>
    </source>
</evidence>
<keyword evidence="1" id="KW-0175">Coiled coil</keyword>
<feature type="compositionally biased region" description="Polar residues" evidence="2">
    <location>
        <begin position="299"/>
        <end position="308"/>
    </location>
</feature>
<name>A0A0C3SFX8_PHLG1</name>
<dbReference type="PANTHER" id="PTHR38407:SF1">
    <property type="entry name" value="PROTEIN IVY1"/>
    <property type="match status" value="1"/>
</dbReference>
<dbReference type="GO" id="GO:0005543">
    <property type="term" value="F:phospholipid binding"/>
    <property type="evidence" value="ECO:0007669"/>
    <property type="project" value="InterPro"/>
</dbReference>
<evidence type="ECO:0000313" key="4">
    <source>
        <dbReference type="EMBL" id="KIP12860.1"/>
    </source>
</evidence>
<dbReference type="HOGENOM" id="CLU_029202_0_0_1"/>
<dbReference type="InterPro" id="IPR013606">
    <property type="entry name" value="I-BAR_dom"/>
</dbReference>
<accession>A0A0C3SFX8</accession>
<feature type="compositionally biased region" description="Low complexity" evidence="2">
    <location>
        <begin position="322"/>
        <end position="346"/>
    </location>
</feature>
<organism evidence="4 5">
    <name type="scientific">Phlebiopsis gigantea (strain 11061_1 CR5-6)</name>
    <name type="common">White-rot fungus</name>
    <name type="synonym">Peniophora gigantea</name>
    <dbReference type="NCBI Taxonomy" id="745531"/>
    <lineage>
        <taxon>Eukaryota</taxon>
        <taxon>Fungi</taxon>
        <taxon>Dikarya</taxon>
        <taxon>Basidiomycota</taxon>
        <taxon>Agaricomycotina</taxon>
        <taxon>Agaricomycetes</taxon>
        <taxon>Polyporales</taxon>
        <taxon>Phanerochaetaceae</taxon>
        <taxon>Phlebiopsis</taxon>
    </lineage>
</organism>
<dbReference type="EMBL" id="KN840438">
    <property type="protein sequence ID" value="KIP12860.1"/>
    <property type="molecule type" value="Genomic_DNA"/>
</dbReference>
<feature type="region of interest" description="Disordered" evidence="2">
    <location>
        <begin position="322"/>
        <end position="409"/>
    </location>
</feature>
<dbReference type="GO" id="GO:0000329">
    <property type="term" value="C:fungal-type vacuole membrane"/>
    <property type="evidence" value="ECO:0007669"/>
    <property type="project" value="InterPro"/>
</dbReference>
<dbReference type="Pfam" id="PF08397">
    <property type="entry name" value="IMD"/>
    <property type="match status" value="1"/>
</dbReference>
<feature type="compositionally biased region" description="Basic and acidic residues" evidence="2">
    <location>
        <begin position="387"/>
        <end position="409"/>
    </location>
</feature>
<dbReference type="Proteomes" id="UP000053257">
    <property type="component" value="Unassembled WGS sequence"/>
</dbReference>
<dbReference type="AlphaFoldDB" id="A0A0C3SFX8"/>
<dbReference type="InterPro" id="IPR027267">
    <property type="entry name" value="AH/BAR_dom_sf"/>
</dbReference>
<evidence type="ECO:0000256" key="2">
    <source>
        <dbReference type="SAM" id="MobiDB-lite"/>
    </source>
</evidence>
<dbReference type="SUPFAM" id="SSF103657">
    <property type="entry name" value="BAR/IMD domain-like"/>
    <property type="match status" value="1"/>
</dbReference>
<dbReference type="Gene3D" id="1.20.1270.60">
    <property type="entry name" value="Arfaptin homology (AH) domain/BAR domain"/>
    <property type="match status" value="1"/>
</dbReference>
<feature type="compositionally biased region" description="Low complexity" evidence="2">
    <location>
        <begin position="279"/>
        <end position="297"/>
    </location>
</feature>
<feature type="region of interest" description="Disordered" evidence="2">
    <location>
        <begin position="1"/>
        <end position="42"/>
    </location>
</feature>
<feature type="coiled-coil region" evidence="1">
    <location>
        <begin position="148"/>
        <end position="211"/>
    </location>
</feature>
<feature type="non-terminal residue" evidence="4">
    <location>
        <position position="409"/>
    </location>
</feature>
<dbReference type="GO" id="GO:0042144">
    <property type="term" value="P:vacuole fusion, non-autophagic"/>
    <property type="evidence" value="ECO:0007669"/>
    <property type="project" value="InterPro"/>
</dbReference>
<reference evidence="4 5" key="1">
    <citation type="journal article" date="2014" name="PLoS Genet.">
        <title>Analysis of the Phlebiopsis gigantea genome, transcriptome and secretome provides insight into its pioneer colonization strategies of wood.</title>
        <authorList>
            <person name="Hori C."/>
            <person name="Ishida T."/>
            <person name="Igarashi K."/>
            <person name="Samejima M."/>
            <person name="Suzuki H."/>
            <person name="Master E."/>
            <person name="Ferreira P."/>
            <person name="Ruiz-Duenas F.J."/>
            <person name="Held B."/>
            <person name="Canessa P."/>
            <person name="Larrondo L.F."/>
            <person name="Schmoll M."/>
            <person name="Druzhinina I.S."/>
            <person name="Kubicek C.P."/>
            <person name="Gaskell J.A."/>
            <person name="Kersten P."/>
            <person name="St John F."/>
            <person name="Glasner J."/>
            <person name="Sabat G."/>
            <person name="Splinter BonDurant S."/>
            <person name="Syed K."/>
            <person name="Yadav J."/>
            <person name="Mgbeahuruike A.C."/>
            <person name="Kovalchuk A."/>
            <person name="Asiegbu F.O."/>
            <person name="Lackner G."/>
            <person name="Hoffmeister D."/>
            <person name="Rencoret J."/>
            <person name="Gutierrez A."/>
            <person name="Sun H."/>
            <person name="Lindquist E."/>
            <person name="Barry K."/>
            <person name="Riley R."/>
            <person name="Grigoriev I.V."/>
            <person name="Henrissat B."/>
            <person name="Kues U."/>
            <person name="Berka R.M."/>
            <person name="Martinez A.T."/>
            <person name="Covert S.F."/>
            <person name="Blanchette R.A."/>
            <person name="Cullen D."/>
        </authorList>
    </citation>
    <scope>NUCLEOTIDE SEQUENCE [LARGE SCALE GENOMIC DNA]</scope>
    <source>
        <strain evidence="4 5">11061_1 CR5-6</strain>
    </source>
</reference>
<protein>
    <recommendedName>
        <fullName evidence="3">IMD domain-containing protein</fullName>
    </recommendedName>
</protein>
<dbReference type="InterPro" id="IPR037470">
    <property type="entry name" value="IVY1"/>
</dbReference>
<proteinExistence type="predicted"/>
<evidence type="ECO:0000256" key="1">
    <source>
        <dbReference type="SAM" id="Coils"/>
    </source>
</evidence>
<feature type="domain" description="IMD" evidence="3">
    <location>
        <begin position="58"/>
        <end position="233"/>
    </location>
</feature>
<keyword evidence="5" id="KW-1185">Reference proteome</keyword>
<evidence type="ECO:0000313" key="5">
    <source>
        <dbReference type="Proteomes" id="UP000053257"/>
    </source>
</evidence>
<dbReference type="OrthoDB" id="5594612at2759"/>
<sequence length="409" mass="44524">MPHTRSLRSLAITSKRPTSPGPPSPTFSETTNASAMNFGPHGPDKIITRGDLKASVHSYEDLLNKCTAYRAALMAMSRATAGFADAMEACSSLKGPTYESGTRLQAASGLQHLISNHWHVLAATLDREFERPLRQHLDSYRSVVSERSNSYEKALREKSRLIRQTEQQNMQRKGRNLQTFRAALAVLQRQVDELDDLKSQHYQEIVEHEEEVWDVVQGKVCVVVRTTLDIFDRVTAKASDPVIEPMLQTVPDPFDSYGPPPSDDKIFSILPPLSVIANTPSATPSPMTSSTPELESSSDGKNSWTNTAGGFFPETAAAWANVPTSPSMSPTTSSSVISPSASPPSVSRRHSVPFVAPSSPTHSHRKSESKLRSVLAVINESSRSAHSSHDDGPGEHHATVRGRPEGAAV</sequence>
<gene>
    <name evidence="4" type="ORF">PHLGIDRAFT_97599</name>
</gene>
<dbReference type="STRING" id="745531.A0A0C3SFX8"/>
<feature type="region of interest" description="Disordered" evidence="2">
    <location>
        <begin position="278"/>
        <end position="308"/>
    </location>
</feature>